<evidence type="ECO:0000256" key="4">
    <source>
        <dbReference type="ARBA" id="ARBA00023136"/>
    </source>
</evidence>
<dbReference type="Proteomes" id="UP000262825">
    <property type="component" value="Unassembled WGS sequence"/>
</dbReference>
<accession>A0A376BBE1</accession>
<comment type="subcellular location">
    <subcellularLocation>
        <location evidence="1">Membrane</location>
    </subcellularLocation>
    <subcellularLocation>
        <location evidence="5">Mitochondrion inner membrane</location>
        <topology evidence="5">Multi-pass membrane protein</topology>
    </subcellularLocation>
</comment>
<dbReference type="AlphaFoldDB" id="A0A376BBE1"/>
<protein>
    <recommendedName>
        <fullName evidence="5">SURF1-like protein</fullName>
    </recommendedName>
</protein>
<dbReference type="GO" id="GO:0005743">
    <property type="term" value="C:mitochondrial inner membrane"/>
    <property type="evidence" value="ECO:0007669"/>
    <property type="project" value="UniProtKB-SubCell"/>
</dbReference>
<dbReference type="Pfam" id="PF02104">
    <property type="entry name" value="SURF1"/>
    <property type="match status" value="1"/>
</dbReference>
<dbReference type="PANTHER" id="PTHR23427:SF2">
    <property type="entry name" value="SURFEIT LOCUS PROTEIN 1"/>
    <property type="match status" value="1"/>
</dbReference>
<dbReference type="InterPro" id="IPR002994">
    <property type="entry name" value="Surf1/Shy1"/>
</dbReference>
<evidence type="ECO:0000313" key="7">
    <source>
        <dbReference type="Proteomes" id="UP000262825"/>
    </source>
</evidence>
<keyword evidence="2 5" id="KW-0812">Transmembrane</keyword>
<dbReference type="InterPro" id="IPR045214">
    <property type="entry name" value="Surf1/Surf4"/>
</dbReference>
<evidence type="ECO:0000256" key="5">
    <source>
        <dbReference type="RuleBase" id="RU363076"/>
    </source>
</evidence>
<keyword evidence="3 5" id="KW-1133">Transmembrane helix</keyword>
<organism evidence="6 7">
    <name type="scientific">Saccharomycodes ludwigii</name>
    <dbReference type="NCBI Taxonomy" id="36035"/>
    <lineage>
        <taxon>Eukaryota</taxon>
        <taxon>Fungi</taxon>
        <taxon>Dikarya</taxon>
        <taxon>Ascomycota</taxon>
        <taxon>Saccharomycotina</taxon>
        <taxon>Saccharomycetes</taxon>
        <taxon>Saccharomycodales</taxon>
        <taxon>Saccharomycodaceae</taxon>
        <taxon>Saccharomycodes</taxon>
    </lineage>
</organism>
<reference evidence="7" key="1">
    <citation type="submission" date="2018-06" db="EMBL/GenBank/DDBJ databases">
        <authorList>
            <person name="Guldener U."/>
        </authorList>
    </citation>
    <scope>NUCLEOTIDE SEQUENCE [LARGE SCALE GENOMIC DNA]</scope>
    <source>
        <strain evidence="7">UTAD17</strain>
    </source>
</reference>
<feature type="transmembrane region" description="Helical" evidence="5">
    <location>
        <begin position="280"/>
        <end position="301"/>
    </location>
</feature>
<dbReference type="PANTHER" id="PTHR23427">
    <property type="entry name" value="SURFEIT LOCUS PROTEIN"/>
    <property type="match status" value="1"/>
</dbReference>
<keyword evidence="5" id="KW-0999">Mitochondrion inner membrane</keyword>
<dbReference type="EMBL" id="UFAJ01001058">
    <property type="protein sequence ID" value="SSD62008.1"/>
    <property type="molecule type" value="Genomic_DNA"/>
</dbReference>
<dbReference type="VEuPathDB" id="FungiDB:SCODWIG_03770"/>
<name>A0A376BBE1_9ASCO</name>
<proteinExistence type="inferred from homology"/>
<sequence length="327" mass="38326">MPVVSFNLGLWQYRRLNWKTKLVSTCEERLVLPELLNTAVFFDDVLRNDQDLDAINEKIEENWQYRKVKLRGEFDHFGELFVGPRVKNGYKGYQLFTPFTILDDGTNEGKWNGKRVLIERGWISENHILPNSRTLQHLSVPKGYVEVDCLIRVYRKLTNLQWEREDKNSRLWNVIDFPEMCHEANDALPIYFQALHDLNDHLWVPKDDTANITTSKTYDSNKWWNPFGRNNDSNGNSKTGKTPVKYVDTHKGMEFNEAQLIKAGVPIGKLPKVDFKNNHLQYLVTWFGLSFLSSIFLILALKKYAKPNVMKSSEAQKARMKRFKDFM</sequence>
<dbReference type="GO" id="GO:0033617">
    <property type="term" value="P:mitochondrial respiratory chain complex IV assembly"/>
    <property type="evidence" value="ECO:0007669"/>
    <property type="project" value="TreeGrafter"/>
</dbReference>
<comment type="caution">
    <text evidence="5">Lacks conserved residue(s) required for the propagation of feature annotation.</text>
</comment>
<evidence type="ECO:0000256" key="1">
    <source>
        <dbReference type="ARBA" id="ARBA00004370"/>
    </source>
</evidence>
<dbReference type="CDD" id="cd06662">
    <property type="entry name" value="SURF1"/>
    <property type="match status" value="1"/>
</dbReference>
<keyword evidence="5" id="KW-0496">Mitochondrion</keyword>
<keyword evidence="4 5" id="KW-0472">Membrane</keyword>
<evidence type="ECO:0000313" key="6">
    <source>
        <dbReference type="EMBL" id="SSD62008.1"/>
    </source>
</evidence>
<evidence type="ECO:0000256" key="2">
    <source>
        <dbReference type="ARBA" id="ARBA00022692"/>
    </source>
</evidence>
<evidence type="ECO:0000256" key="3">
    <source>
        <dbReference type="ARBA" id="ARBA00022989"/>
    </source>
</evidence>
<gene>
    <name evidence="6" type="ORF">SCODWIG_03770</name>
</gene>
<comment type="similarity">
    <text evidence="5">Belongs to the SURF1 family.</text>
</comment>
<keyword evidence="7" id="KW-1185">Reference proteome</keyword>
<dbReference type="PROSITE" id="PS50895">
    <property type="entry name" value="SURF1"/>
    <property type="match status" value="1"/>
</dbReference>
<comment type="function">
    <text evidence="5">Probably involved in the biogenesis of the COX complex.</text>
</comment>